<feature type="chain" id="PRO_5042855373" evidence="1">
    <location>
        <begin position="16"/>
        <end position="66"/>
    </location>
</feature>
<gene>
    <name evidence="2" type="ORF">VNO77_11112</name>
</gene>
<evidence type="ECO:0000313" key="3">
    <source>
        <dbReference type="Proteomes" id="UP001367508"/>
    </source>
</evidence>
<proteinExistence type="predicted"/>
<name>A0AAN9QY68_CANGL</name>
<organism evidence="2 3">
    <name type="scientific">Canavalia gladiata</name>
    <name type="common">Sword bean</name>
    <name type="synonym">Dolichos gladiatus</name>
    <dbReference type="NCBI Taxonomy" id="3824"/>
    <lineage>
        <taxon>Eukaryota</taxon>
        <taxon>Viridiplantae</taxon>
        <taxon>Streptophyta</taxon>
        <taxon>Embryophyta</taxon>
        <taxon>Tracheophyta</taxon>
        <taxon>Spermatophyta</taxon>
        <taxon>Magnoliopsida</taxon>
        <taxon>eudicotyledons</taxon>
        <taxon>Gunneridae</taxon>
        <taxon>Pentapetalae</taxon>
        <taxon>rosids</taxon>
        <taxon>fabids</taxon>
        <taxon>Fabales</taxon>
        <taxon>Fabaceae</taxon>
        <taxon>Papilionoideae</taxon>
        <taxon>50 kb inversion clade</taxon>
        <taxon>NPAAA clade</taxon>
        <taxon>indigoferoid/millettioid clade</taxon>
        <taxon>Phaseoleae</taxon>
        <taxon>Canavalia</taxon>
    </lineage>
</organism>
<sequence>MHIGLLIFILSNSICTPMFAPDSKTPQIEVYHISDMDLTHLRPNIVKPDDARAKKYDNLFVQGRKM</sequence>
<dbReference type="Proteomes" id="UP001367508">
    <property type="component" value="Unassembled WGS sequence"/>
</dbReference>
<accession>A0AAN9QY68</accession>
<feature type="signal peptide" evidence="1">
    <location>
        <begin position="1"/>
        <end position="15"/>
    </location>
</feature>
<keyword evidence="3" id="KW-1185">Reference proteome</keyword>
<comment type="caution">
    <text evidence="2">The sequence shown here is derived from an EMBL/GenBank/DDBJ whole genome shotgun (WGS) entry which is preliminary data.</text>
</comment>
<dbReference type="AlphaFoldDB" id="A0AAN9QY68"/>
<reference evidence="2 3" key="1">
    <citation type="submission" date="2024-01" db="EMBL/GenBank/DDBJ databases">
        <title>The genomes of 5 underutilized Papilionoideae crops provide insights into root nodulation and disease resistanc.</title>
        <authorList>
            <person name="Jiang F."/>
        </authorList>
    </citation>
    <scope>NUCLEOTIDE SEQUENCE [LARGE SCALE GENOMIC DNA]</scope>
    <source>
        <strain evidence="2">LVBAO_FW01</strain>
        <tissue evidence="2">Leaves</tissue>
    </source>
</reference>
<dbReference type="EMBL" id="JAYMYQ010000002">
    <property type="protein sequence ID" value="KAK7351561.1"/>
    <property type="molecule type" value="Genomic_DNA"/>
</dbReference>
<evidence type="ECO:0000256" key="1">
    <source>
        <dbReference type="SAM" id="SignalP"/>
    </source>
</evidence>
<evidence type="ECO:0000313" key="2">
    <source>
        <dbReference type="EMBL" id="KAK7351561.1"/>
    </source>
</evidence>
<keyword evidence="1" id="KW-0732">Signal</keyword>
<protein>
    <submittedName>
        <fullName evidence="2">Uncharacterized protein</fullName>
    </submittedName>
</protein>